<sequence length="525" mass="60082">MAVGASLFRYCMRHPARILVIGLLLLLVIASRFLYSSVPEQQNAQELNLVAGSLIQHVPKNIGWKQNQVQRENAKKLQQSLPSMDDDKNPPSMVDLSFSKLKKKEDNLTKKIKGGVKDDSKVVSDAEYKMRLKEAEVETAENDLDHRKMQNKALKKDMQHKNKAQHSPFESEASDEELIKKTSLMEEKSLVPNHKGPEKVSQKNHSDNLDGNQTVRKKKKNEKKGVTPVISQQEENNIMMILAKVSQTSSLAKRFKRCVLSICEHSSINLAFHIITDKVGKLTCEDTFNQAGKVCKHSLNVSYYDVHNVSSEVKLITKEIQNLFGSGTNSYFNHPLFFVSTAIHHVLPQTMKRIISLDSDLFFQADIKQLFAIFDNFKATTIFGLAREQQPVYRHILHMYRDRHAGTKAGEPPPDGATGFNSGVMLIDLQHMRDSKKYNQLLDNNAVMEIARKYTFQGHLGDQDFYSLLNLDYPDFFHVLPCSWNRQLCTWWRDHGYAEVFNLYHNCSETIHVYHGNCETKMPNE</sequence>
<evidence type="ECO:0000256" key="1">
    <source>
        <dbReference type="SAM" id="MobiDB-lite"/>
    </source>
</evidence>
<dbReference type="InterPro" id="IPR002495">
    <property type="entry name" value="Glyco_trans_8"/>
</dbReference>
<dbReference type="GO" id="GO:0140560">
    <property type="term" value="F:xylosyl alpha-1,3-xylosyltransferase activity"/>
    <property type="evidence" value="ECO:0007669"/>
    <property type="project" value="TreeGrafter"/>
</dbReference>
<dbReference type="InterPro" id="IPR042465">
    <property type="entry name" value="XXLT1"/>
</dbReference>
<accession>A0A3M6TRG3</accession>
<evidence type="ECO:0000313" key="2">
    <source>
        <dbReference type="EMBL" id="RMX43995.1"/>
    </source>
</evidence>
<feature type="region of interest" description="Disordered" evidence="1">
    <location>
        <begin position="153"/>
        <end position="227"/>
    </location>
</feature>
<protein>
    <recommendedName>
        <fullName evidence="4">Xyloside xylosyltransferase 1</fullName>
    </recommendedName>
</protein>
<gene>
    <name evidence="2" type="ORF">pdam_00023817</name>
</gene>
<evidence type="ECO:0008006" key="4">
    <source>
        <dbReference type="Google" id="ProtNLM"/>
    </source>
</evidence>
<dbReference type="GO" id="GO:0016266">
    <property type="term" value="P:protein O-linked glycosylation via N-acetyl-galactosamine"/>
    <property type="evidence" value="ECO:0007669"/>
    <property type="project" value="TreeGrafter"/>
</dbReference>
<organism evidence="2 3">
    <name type="scientific">Pocillopora damicornis</name>
    <name type="common">Cauliflower coral</name>
    <name type="synonym">Millepora damicornis</name>
    <dbReference type="NCBI Taxonomy" id="46731"/>
    <lineage>
        <taxon>Eukaryota</taxon>
        <taxon>Metazoa</taxon>
        <taxon>Cnidaria</taxon>
        <taxon>Anthozoa</taxon>
        <taxon>Hexacorallia</taxon>
        <taxon>Scleractinia</taxon>
        <taxon>Astrocoeniina</taxon>
        <taxon>Pocilloporidae</taxon>
        <taxon>Pocillopora</taxon>
    </lineage>
</organism>
<keyword evidence="3" id="KW-1185">Reference proteome</keyword>
<dbReference type="EMBL" id="RCHS01003081">
    <property type="protein sequence ID" value="RMX43995.1"/>
    <property type="molecule type" value="Genomic_DNA"/>
</dbReference>
<dbReference type="InterPro" id="IPR029044">
    <property type="entry name" value="Nucleotide-diphossugar_trans"/>
</dbReference>
<dbReference type="SUPFAM" id="SSF53448">
    <property type="entry name" value="Nucleotide-diphospho-sugar transferases"/>
    <property type="match status" value="1"/>
</dbReference>
<dbReference type="PANTHER" id="PTHR46612">
    <property type="entry name" value="XYLOSIDE XYLOSYLTRANSFERASE 1"/>
    <property type="match status" value="1"/>
</dbReference>
<evidence type="ECO:0000313" key="3">
    <source>
        <dbReference type="Proteomes" id="UP000275408"/>
    </source>
</evidence>
<dbReference type="PANTHER" id="PTHR46612:SF1">
    <property type="entry name" value="XYLOSIDE XYLOSYLTRANSFERASE 1"/>
    <property type="match status" value="1"/>
</dbReference>
<comment type="caution">
    <text evidence="2">The sequence shown here is derived from an EMBL/GenBank/DDBJ whole genome shotgun (WGS) entry which is preliminary data.</text>
</comment>
<dbReference type="AlphaFoldDB" id="A0A3M6TRG3"/>
<proteinExistence type="predicted"/>
<dbReference type="OrthoDB" id="411524at2759"/>
<dbReference type="GO" id="GO:0005789">
    <property type="term" value="C:endoplasmic reticulum membrane"/>
    <property type="evidence" value="ECO:0007669"/>
    <property type="project" value="TreeGrafter"/>
</dbReference>
<dbReference type="Gene3D" id="3.90.550.10">
    <property type="entry name" value="Spore Coat Polysaccharide Biosynthesis Protein SpsA, Chain A"/>
    <property type="match status" value="1"/>
</dbReference>
<reference evidence="2 3" key="1">
    <citation type="journal article" date="2018" name="Sci. Rep.">
        <title>Comparative analysis of the Pocillopora damicornis genome highlights role of immune system in coral evolution.</title>
        <authorList>
            <person name="Cunning R."/>
            <person name="Bay R.A."/>
            <person name="Gillette P."/>
            <person name="Baker A.C."/>
            <person name="Traylor-Knowles N."/>
        </authorList>
    </citation>
    <scope>NUCLEOTIDE SEQUENCE [LARGE SCALE GENOMIC DNA]</scope>
    <source>
        <strain evidence="2">RSMAS</strain>
        <tissue evidence="2">Whole animal</tissue>
    </source>
</reference>
<dbReference type="Proteomes" id="UP000275408">
    <property type="component" value="Unassembled WGS sequence"/>
</dbReference>
<name>A0A3M6TRG3_POCDA</name>
<dbReference type="Pfam" id="PF01501">
    <property type="entry name" value="Glyco_transf_8"/>
    <property type="match status" value="1"/>
</dbReference>
<dbReference type="STRING" id="46731.A0A3M6TRG3"/>
<feature type="compositionally biased region" description="Basic and acidic residues" evidence="1">
    <location>
        <begin position="177"/>
        <end position="208"/>
    </location>
</feature>